<evidence type="ECO:0000256" key="6">
    <source>
        <dbReference type="ARBA" id="ARBA00023316"/>
    </source>
</evidence>
<dbReference type="InterPro" id="IPR036565">
    <property type="entry name" value="Mur-like_cat_sf"/>
</dbReference>
<dbReference type="AlphaFoldDB" id="A0A4R6U3B9"/>
<proteinExistence type="inferred from homology"/>
<comment type="caution">
    <text evidence="12">The sequence shown here is derived from an EMBL/GenBank/DDBJ whole genome shotgun (WGS) entry which is preliminary data.</text>
</comment>
<evidence type="ECO:0000256" key="5">
    <source>
        <dbReference type="ARBA" id="ARBA00023306"/>
    </source>
</evidence>
<feature type="binding site" evidence="7">
    <location>
        <begin position="148"/>
        <end position="149"/>
    </location>
    <ligand>
        <name>UDP-N-acetyl-alpha-D-muramoyl-L-alanyl-D-glutamate</name>
        <dbReference type="ChEBI" id="CHEBI:83900"/>
    </ligand>
</feature>
<evidence type="ECO:0000256" key="3">
    <source>
        <dbReference type="ARBA" id="ARBA00022960"/>
    </source>
</evidence>
<dbReference type="SUPFAM" id="SSF53244">
    <property type="entry name" value="MurD-like peptide ligases, peptide-binding domain"/>
    <property type="match status" value="1"/>
</dbReference>
<dbReference type="PANTHER" id="PTHR23135">
    <property type="entry name" value="MUR LIGASE FAMILY MEMBER"/>
    <property type="match status" value="1"/>
</dbReference>
<dbReference type="EC" id="6.3.2.13" evidence="7"/>
<comment type="pathway">
    <text evidence="7 8">Cell wall biogenesis; peptidoglycan biosynthesis.</text>
</comment>
<feature type="domain" description="Mur ligase C-terminal" evidence="10">
    <location>
        <begin position="327"/>
        <end position="455"/>
    </location>
</feature>
<dbReference type="HAMAP" id="MF_00208">
    <property type="entry name" value="MurE"/>
    <property type="match status" value="1"/>
</dbReference>
<reference evidence="12 13" key="1">
    <citation type="submission" date="2019-03" db="EMBL/GenBank/DDBJ databases">
        <title>Genomic Encyclopedia of Type Strains, Phase IV (KMG-IV): sequencing the most valuable type-strain genomes for metagenomic binning, comparative biology and taxonomic classification.</title>
        <authorList>
            <person name="Goeker M."/>
        </authorList>
    </citation>
    <scope>NUCLEOTIDE SEQUENCE [LARGE SCALE GENOMIC DNA]</scope>
    <source>
        <strain evidence="12 13">DSM 28679</strain>
    </source>
</reference>
<keyword evidence="3 7" id="KW-0133">Cell shape</keyword>
<evidence type="ECO:0000313" key="12">
    <source>
        <dbReference type="EMBL" id="TDQ38905.1"/>
    </source>
</evidence>
<evidence type="ECO:0000259" key="11">
    <source>
        <dbReference type="Pfam" id="PF08245"/>
    </source>
</evidence>
<keyword evidence="5 7" id="KW-0131">Cell cycle</keyword>
<dbReference type="InterPro" id="IPR005761">
    <property type="entry name" value="UDP-N-AcMur-Glu-dNH2Pim_ligase"/>
</dbReference>
<evidence type="ECO:0000256" key="7">
    <source>
        <dbReference type="HAMAP-Rule" id="MF_00208"/>
    </source>
</evidence>
<comment type="similarity">
    <text evidence="1 7">Belongs to the MurCDEF family. MurE subfamily.</text>
</comment>
<evidence type="ECO:0000256" key="2">
    <source>
        <dbReference type="ARBA" id="ARBA00022618"/>
    </source>
</evidence>
<evidence type="ECO:0000313" key="13">
    <source>
        <dbReference type="Proteomes" id="UP000294575"/>
    </source>
</evidence>
<comment type="PTM">
    <text evidence="7">Carboxylation is probably crucial for Mg(2+) binding and, consequently, for the gamma-phosphate positioning of ATP.</text>
</comment>
<keyword evidence="7" id="KW-0460">Magnesium</keyword>
<dbReference type="Gene3D" id="3.40.1190.10">
    <property type="entry name" value="Mur-like, catalytic domain"/>
    <property type="match status" value="1"/>
</dbReference>
<feature type="binding site" evidence="7">
    <location>
        <position position="21"/>
    </location>
    <ligand>
        <name>UDP-N-acetyl-alpha-D-muramoyl-L-alanyl-D-glutamate</name>
        <dbReference type="ChEBI" id="CHEBI:83900"/>
    </ligand>
</feature>
<feature type="binding site" evidence="7">
    <location>
        <position position="378"/>
    </location>
    <ligand>
        <name>meso-2,6-diaminopimelate</name>
        <dbReference type="ChEBI" id="CHEBI:57791"/>
    </ligand>
</feature>
<comment type="function">
    <text evidence="7">Catalyzes the addition of meso-diaminopimelic acid to the nucleotide precursor UDP-N-acetylmuramoyl-L-alanyl-D-glutamate (UMAG) in the biosynthesis of bacterial cell-wall peptidoglycan.</text>
</comment>
<evidence type="ECO:0000256" key="1">
    <source>
        <dbReference type="ARBA" id="ARBA00005898"/>
    </source>
</evidence>
<dbReference type="InterPro" id="IPR013221">
    <property type="entry name" value="Mur_ligase_cen"/>
</dbReference>
<accession>A0A4R6U3B9</accession>
<keyword evidence="6 7" id="KW-0961">Cell wall biogenesis/degradation</keyword>
<feature type="binding site" evidence="7">
    <location>
        <position position="181"/>
    </location>
    <ligand>
        <name>UDP-N-acetyl-alpha-D-muramoyl-L-alanyl-D-glutamate</name>
        <dbReference type="ChEBI" id="CHEBI:83900"/>
    </ligand>
</feature>
<keyword evidence="7" id="KW-0963">Cytoplasm</keyword>
<feature type="modified residue" description="N6-carboxylysine" evidence="7">
    <location>
        <position position="215"/>
    </location>
</feature>
<dbReference type="Proteomes" id="UP000294575">
    <property type="component" value="Unassembled WGS sequence"/>
</dbReference>
<dbReference type="SUPFAM" id="SSF63418">
    <property type="entry name" value="MurE/MurF N-terminal domain"/>
    <property type="match status" value="1"/>
</dbReference>
<keyword evidence="7" id="KW-0067">ATP-binding</keyword>
<dbReference type="GO" id="GO:0051301">
    <property type="term" value="P:cell division"/>
    <property type="evidence" value="ECO:0007669"/>
    <property type="project" value="UniProtKB-KW"/>
</dbReference>
<evidence type="ECO:0000256" key="8">
    <source>
        <dbReference type="RuleBase" id="RU004135"/>
    </source>
</evidence>
<feature type="binding site" evidence="7">
    <location>
        <position position="23"/>
    </location>
    <ligand>
        <name>UDP-N-acetyl-alpha-D-muramoyl-L-alanyl-D-glutamate</name>
        <dbReference type="ChEBI" id="CHEBI:83900"/>
    </ligand>
</feature>
<name>A0A4R6U3B9_9GAMM</name>
<evidence type="ECO:0000259" key="9">
    <source>
        <dbReference type="Pfam" id="PF01225"/>
    </source>
</evidence>
<keyword evidence="4 7" id="KW-0573">Peptidoglycan synthesis</keyword>
<comment type="subcellular location">
    <subcellularLocation>
        <location evidence="7 8">Cytoplasm</location>
    </subcellularLocation>
</comment>
<dbReference type="Pfam" id="PF01225">
    <property type="entry name" value="Mur_ligase"/>
    <property type="match status" value="1"/>
</dbReference>
<evidence type="ECO:0000259" key="10">
    <source>
        <dbReference type="Pfam" id="PF02875"/>
    </source>
</evidence>
<dbReference type="SUPFAM" id="SSF53623">
    <property type="entry name" value="MurD-like peptide ligases, catalytic domain"/>
    <property type="match status" value="1"/>
</dbReference>
<comment type="caution">
    <text evidence="7">Lacks conserved residue(s) required for the propagation of feature annotation.</text>
</comment>
<dbReference type="GO" id="GO:0005737">
    <property type="term" value="C:cytoplasm"/>
    <property type="evidence" value="ECO:0007669"/>
    <property type="project" value="UniProtKB-SubCell"/>
</dbReference>
<keyword evidence="7" id="KW-0547">Nucleotide-binding</keyword>
<feature type="binding site" evidence="7">
    <location>
        <position position="183"/>
    </location>
    <ligand>
        <name>UDP-N-acetyl-alpha-D-muramoyl-L-alanyl-D-glutamate</name>
        <dbReference type="ChEBI" id="CHEBI:83900"/>
    </ligand>
</feature>
<dbReference type="Gene3D" id="3.40.1390.10">
    <property type="entry name" value="MurE/MurF, N-terminal domain"/>
    <property type="match status" value="1"/>
</dbReference>
<dbReference type="GO" id="GO:0008360">
    <property type="term" value="P:regulation of cell shape"/>
    <property type="evidence" value="ECO:0007669"/>
    <property type="project" value="UniProtKB-KW"/>
</dbReference>
<dbReference type="GO" id="GO:0000287">
    <property type="term" value="F:magnesium ion binding"/>
    <property type="evidence" value="ECO:0007669"/>
    <property type="project" value="UniProtKB-UniRule"/>
</dbReference>
<dbReference type="InterPro" id="IPR004101">
    <property type="entry name" value="Mur_ligase_C"/>
</dbReference>
<comment type="catalytic activity">
    <reaction evidence="7">
        <text>UDP-N-acetyl-alpha-D-muramoyl-L-alanyl-D-glutamate + meso-2,6-diaminopimelate + ATP = UDP-N-acetyl-alpha-D-muramoyl-L-alanyl-gamma-D-glutamyl-meso-2,6-diaminopimelate + ADP + phosphate + H(+)</text>
        <dbReference type="Rhea" id="RHEA:23676"/>
        <dbReference type="ChEBI" id="CHEBI:15378"/>
        <dbReference type="ChEBI" id="CHEBI:30616"/>
        <dbReference type="ChEBI" id="CHEBI:43474"/>
        <dbReference type="ChEBI" id="CHEBI:57791"/>
        <dbReference type="ChEBI" id="CHEBI:83900"/>
        <dbReference type="ChEBI" id="CHEBI:83905"/>
        <dbReference type="ChEBI" id="CHEBI:456216"/>
        <dbReference type="EC" id="6.3.2.13"/>
    </reaction>
</comment>
<keyword evidence="13" id="KW-1185">Reference proteome</keyword>
<dbReference type="InterPro" id="IPR035911">
    <property type="entry name" value="MurE/MurF_N"/>
</dbReference>
<dbReference type="InterPro" id="IPR036615">
    <property type="entry name" value="Mur_ligase_C_dom_sf"/>
</dbReference>
<dbReference type="Pfam" id="PF08245">
    <property type="entry name" value="Mur_ligase_M"/>
    <property type="match status" value="1"/>
</dbReference>
<keyword evidence="7 12" id="KW-0436">Ligase</keyword>
<dbReference type="Pfam" id="PF02875">
    <property type="entry name" value="Mur_ligase_C"/>
    <property type="match status" value="1"/>
</dbReference>
<dbReference type="InterPro" id="IPR000713">
    <property type="entry name" value="Mur_ligase_N"/>
</dbReference>
<protein>
    <recommendedName>
        <fullName evidence="7">UDP-N-acetylmuramoyl-L-alanyl-D-glutamate--2,6-diaminopimelate ligase</fullName>
        <ecNumber evidence="7">6.3.2.13</ecNumber>
    </recommendedName>
    <alternativeName>
        <fullName evidence="7">Meso-A2pm-adding enzyme</fullName>
    </alternativeName>
    <alternativeName>
        <fullName evidence="7">Meso-diaminopimelate-adding enzyme</fullName>
    </alternativeName>
    <alternativeName>
        <fullName evidence="7">UDP-MurNAc-L-Ala-D-Glu:meso-diaminopimelate ligase</fullName>
    </alternativeName>
    <alternativeName>
        <fullName evidence="7">UDP-MurNAc-tripeptide synthetase</fullName>
    </alternativeName>
    <alternativeName>
        <fullName evidence="7">UDP-N-acetylmuramyl-tripeptide synthetase</fullName>
    </alternativeName>
</protein>
<dbReference type="GO" id="GO:0008765">
    <property type="term" value="F:UDP-N-acetylmuramoylalanyl-D-glutamate-2,6-diaminopimelate ligase activity"/>
    <property type="evidence" value="ECO:0007669"/>
    <property type="project" value="UniProtKB-UniRule"/>
</dbReference>
<feature type="domain" description="Mur ligase central" evidence="11">
    <location>
        <begin position="104"/>
        <end position="304"/>
    </location>
</feature>
<feature type="domain" description="Mur ligase N-terminal catalytic" evidence="9">
    <location>
        <begin position="16"/>
        <end position="92"/>
    </location>
</feature>
<dbReference type="Gene3D" id="3.90.190.20">
    <property type="entry name" value="Mur ligase, C-terminal domain"/>
    <property type="match status" value="1"/>
</dbReference>
<feature type="binding site" evidence="7">
    <location>
        <position position="175"/>
    </location>
    <ligand>
        <name>UDP-N-acetyl-alpha-D-muramoyl-L-alanyl-D-glutamate</name>
        <dbReference type="ChEBI" id="CHEBI:83900"/>
    </ligand>
</feature>
<dbReference type="GO" id="GO:0071555">
    <property type="term" value="P:cell wall organization"/>
    <property type="evidence" value="ECO:0007669"/>
    <property type="project" value="UniProtKB-KW"/>
</dbReference>
<gene>
    <name evidence="7" type="primary">murE</name>
    <name evidence="12" type="ORF">DFQ45_10369</name>
</gene>
<feature type="binding site" evidence="7">
    <location>
        <begin position="402"/>
        <end position="405"/>
    </location>
    <ligand>
        <name>meso-2,6-diaminopimelate</name>
        <dbReference type="ChEBI" id="CHEBI:57791"/>
    </ligand>
</feature>
<dbReference type="GO" id="GO:0009252">
    <property type="term" value="P:peptidoglycan biosynthetic process"/>
    <property type="evidence" value="ECO:0007669"/>
    <property type="project" value="UniProtKB-UniRule"/>
</dbReference>
<sequence length="487" mass="51638">MPLNQLLPQAHSNTLIRELTLDSRKVRPGDLFLAVPGSQSDGRQHIADAIARGAAAVAYEAENAPDIQDSAALLLPVKGLQAQLSAIAGRFYGEPSRALTMLGVTGTNGKTTVSHLLAQALEHLGEKCAVIGTLGNGFLGSLQGGIHTTPDPITLQSVLADLKQDGATHVAMEVSSHGLEQKRLAAVDVDVAVLTNLTRDHLDYHGSMDAYAEAKAALFDWPGLKVRVLNLDDELGVRLAQTHAGSSLKTYSISKTGAHIHCRQVEYSNQGILATVATTQGEALLRSPLLGRFNLSNLLAVVATLSGMGYALQDILAVMPRLAPPAGRMQAVAEPGKPLVVIDYAHTPDALQQVLIAMRSHVAANGRLHCVFGCGGERDRGKRELMAVVAEASADSLLVTDDNPRHEDPAQIRADILAGLSPVANVQEFDDRALAIATAIGQAQPGDVVVIAGKGHEDYQEINGQRQPFSDLEQARLALAGWEKTHV</sequence>
<feature type="short sequence motif" description="Meso-diaminopimelate recognition motif" evidence="7">
    <location>
        <begin position="402"/>
        <end position="405"/>
    </location>
</feature>
<dbReference type="NCBIfam" id="NF001124">
    <property type="entry name" value="PRK00139.1-2"/>
    <property type="match status" value="1"/>
</dbReference>
<dbReference type="EMBL" id="SNYK01000003">
    <property type="protein sequence ID" value="TDQ38905.1"/>
    <property type="molecule type" value="Genomic_DNA"/>
</dbReference>
<evidence type="ECO:0000256" key="4">
    <source>
        <dbReference type="ARBA" id="ARBA00022984"/>
    </source>
</evidence>
<comment type="cofactor">
    <cofactor evidence="7">
        <name>Mg(2+)</name>
        <dbReference type="ChEBI" id="CHEBI:18420"/>
    </cofactor>
</comment>
<dbReference type="NCBIfam" id="TIGR01085">
    <property type="entry name" value="murE"/>
    <property type="match status" value="1"/>
</dbReference>
<feature type="binding site" evidence="7">
    <location>
        <begin position="106"/>
        <end position="112"/>
    </location>
    <ligand>
        <name>ATP</name>
        <dbReference type="ChEBI" id="CHEBI:30616"/>
    </ligand>
</feature>
<feature type="binding site" evidence="7">
    <location>
        <position position="457"/>
    </location>
    <ligand>
        <name>meso-2,6-diaminopimelate</name>
        <dbReference type="ChEBI" id="CHEBI:57791"/>
    </ligand>
</feature>
<feature type="binding site" evidence="7">
    <location>
        <position position="453"/>
    </location>
    <ligand>
        <name>meso-2,6-diaminopimelate</name>
        <dbReference type="ChEBI" id="CHEBI:57791"/>
    </ligand>
</feature>
<dbReference type="PANTHER" id="PTHR23135:SF4">
    <property type="entry name" value="UDP-N-ACETYLMURAMOYL-L-ALANYL-D-GLUTAMATE--2,6-DIAMINOPIMELATE LIGASE MURE HOMOLOG, CHLOROPLASTIC"/>
    <property type="match status" value="1"/>
</dbReference>
<dbReference type="UniPathway" id="UPA00219"/>
<keyword evidence="2 7" id="KW-0132">Cell division</keyword>
<dbReference type="GO" id="GO:0005524">
    <property type="term" value="F:ATP binding"/>
    <property type="evidence" value="ECO:0007669"/>
    <property type="project" value="UniProtKB-UniRule"/>
</dbReference>
<organism evidence="12 13">
    <name type="scientific">Thiopseudomonas denitrificans</name>
    <dbReference type="NCBI Taxonomy" id="1501432"/>
    <lineage>
        <taxon>Bacteria</taxon>
        <taxon>Pseudomonadati</taxon>
        <taxon>Pseudomonadota</taxon>
        <taxon>Gammaproteobacteria</taxon>
        <taxon>Pseudomonadales</taxon>
        <taxon>Pseudomonadaceae</taxon>
        <taxon>Thiopseudomonas</taxon>
    </lineage>
</organism>
<dbReference type="NCBIfam" id="NF001126">
    <property type="entry name" value="PRK00139.1-4"/>
    <property type="match status" value="1"/>
</dbReference>